<keyword evidence="6 16" id="KW-0285">Flavoprotein</keyword>
<evidence type="ECO:0000256" key="4">
    <source>
        <dbReference type="ARBA" id="ARBA00016961"/>
    </source>
</evidence>
<feature type="domain" description="FAD/NAD(P)-binding" evidence="18">
    <location>
        <begin position="5"/>
        <end position="337"/>
    </location>
</feature>
<dbReference type="PRINTS" id="PR00411">
    <property type="entry name" value="PNDRDTASEI"/>
</dbReference>
<feature type="disulfide bond" description="Redox-active" evidence="15">
    <location>
        <begin position="43"/>
        <end position="48"/>
    </location>
</feature>
<reference evidence="19 20" key="1">
    <citation type="journal article" date="2014" name="Genome Announc.">
        <title>Draft Genome Sequence of the Boron-Tolerant and Moderately Halotolerant Bacterium Gracilibacillus boraciitolerans JCM 21714T.</title>
        <authorList>
            <person name="Ahmed I."/>
            <person name="Oshima K."/>
            <person name="Suda W."/>
            <person name="Kitamura K."/>
            <person name="Iida T."/>
            <person name="Ohmori Y."/>
            <person name="Fujiwara T."/>
            <person name="Hattori M."/>
            <person name="Ohkuma M."/>
        </authorList>
    </citation>
    <scope>NUCLEOTIDE SEQUENCE [LARGE SCALE GENOMIC DNA]</scope>
    <source>
        <strain evidence="19 20">JCM 21714</strain>
    </source>
</reference>
<dbReference type="PROSITE" id="PS00076">
    <property type="entry name" value="PYRIDINE_REDOX_1"/>
    <property type="match status" value="1"/>
</dbReference>
<evidence type="ECO:0000256" key="16">
    <source>
        <dbReference type="RuleBase" id="RU003692"/>
    </source>
</evidence>
<dbReference type="Gene3D" id="3.50.50.60">
    <property type="entry name" value="FAD/NAD(P)-binding domain"/>
    <property type="match status" value="2"/>
</dbReference>
<dbReference type="PANTHER" id="PTHR22912">
    <property type="entry name" value="DISULFIDE OXIDOREDUCTASE"/>
    <property type="match status" value="1"/>
</dbReference>
<protein>
    <recommendedName>
        <fullName evidence="4 16">Dihydrolipoyl dehydrogenase</fullName>
        <ecNumber evidence="3 16">1.8.1.4</ecNumber>
    </recommendedName>
</protein>
<dbReference type="PRINTS" id="PR00368">
    <property type="entry name" value="FADPNR"/>
</dbReference>
<dbReference type="NCBIfam" id="TIGR01350">
    <property type="entry name" value="lipoamide_DH"/>
    <property type="match status" value="1"/>
</dbReference>
<keyword evidence="5" id="KW-0963">Cytoplasm</keyword>
<dbReference type="OrthoDB" id="9800167at2"/>
<evidence type="ECO:0000313" key="19">
    <source>
        <dbReference type="EMBL" id="GAE91272.1"/>
    </source>
</evidence>
<evidence type="ECO:0000256" key="6">
    <source>
        <dbReference type="ARBA" id="ARBA00022630"/>
    </source>
</evidence>
<keyword evidence="8 16" id="KW-0560">Oxidoreductase</keyword>
<keyword evidence="11 16" id="KW-0676">Redox-active center</keyword>
<sequence length="477" mass="51572">MALNYDLVVLGGGTGGYVTAIRAAQLGLKTAVVEKEKLGGGTCLHKGCIPTKALLKSASVFQLVKEADRYGVEVEKPLFQITKAIERKNKIVDSLYEGGVNHLIKSHNIDVYHGFGRILGPSIFSPMAGSISVEYDSEKENDILIPKNVIIATGTFPSILPGVNVDHQHIVTSDDLVEISELPQSIIIVGGGVIGIEWASFLHDVGVKVTIIEAQESILPSFDKDIINTMRKNLVKKGITIIENANLDIDSITTDNKIQLTYKLNNQTHSLSAEKLLLSVGRKANTRNIGLENTEIVINDKGFISVNEHFQTKESHIYAIGDVNGGKQLAHVATYEGKKAVEHIADITMSSLSENEIPSCVYGNPEIAMIGLTETEVQHHGFDYQTTITSFKAIGKAHVNGQTDGFIKIIIDKNTEDILGIHMIGSQVTELIGQASTAKYFDSSALELSEVSYPHPSLSEIIGEAALAAEGGRKIHG</sequence>
<evidence type="ECO:0000256" key="11">
    <source>
        <dbReference type="ARBA" id="ARBA00023284"/>
    </source>
</evidence>
<dbReference type="InterPro" id="IPR001100">
    <property type="entry name" value="Pyr_nuc-diS_OxRdtase"/>
</dbReference>
<dbReference type="InterPro" id="IPR023753">
    <property type="entry name" value="FAD/NAD-binding_dom"/>
</dbReference>
<keyword evidence="20" id="KW-1185">Reference proteome</keyword>
<dbReference type="Proteomes" id="UP000019102">
    <property type="component" value="Unassembled WGS sequence"/>
</dbReference>
<dbReference type="InterPro" id="IPR006258">
    <property type="entry name" value="Lipoamide_DH"/>
</dbReference>
<feature type="binding site" evidence="14">
    <location>
        <position position="322"/>
    </location>
    <ligand>
        <name>FAD</name>
        <dbReference type="ChEBI" id="CHEBI:57692"/>
    </ligand>
</feature>
<dbReference type="Pfam" id="PF02852">
    <property type="entry name" value="Pyr_redox_dim"/>
    <property type="match status" value="1"/>
</dbReference>
<evidence type="ECO:0000259" key="17">
    <source>
        <dbReference type="Pfam" id="PF02852"/>
    </source>
</evidence>
<gene>
    <name evidence="19" type="ORF">JCM21714_217</name>
</gene>
<evidence type="ECO:0000259" key="18">
    <source>
        <dbReference type="Pfam" id="PF07992"/>
    </source>
</evidence>
<organism evidence="19 20">
    <name type="scientific">Gracilibacillus boraciitolerans JCM 21714</name>
    <dbReference type="NCBI Taxonomy" id="1298598"/>
    <lineage>
        <taxon>Bacteria</taxon>
        <taxon>Bacillati</taxon>
        <taxon>Bacillota</taxon>
        <taxon>Bacilli</taxon>
        <taxon>Bacillales</taxon>
        <taxon>Bacillaceae</taxon>
        <taxon>Gracilibacillus</taxon>
    </lineage>
</organism>
<dbReference type="Pfam" id="PF07992">
    <property type="entry name" value="Pyr_redox_2"/>
    <property type="match status" value="1"/>
</dbReference>
<comment type="similarity">
    <text evidence="2 16">Belongs to the class-I pyridine nucleotide-disulfide oxidoreductase family.</text>
</comment>
<dbReference type="GO" id="GO:0006103">
    <property type="term" value="P:2-oxoglutarate metabolic process"/>
    <property type="evidence" value="ECO:0007669"/>
    <property type="project" value="TreeGrafter"/>
</dbReference>
<dbReference type="InterPro" id="IPR016156">
    <property type="entry name" value="FAD/NAD-linked_Rdtase_dimer_sf"/>
</dbReference>
<comment type="caution">
    <text evidence="19">The sequence shown here is derived from an EMBL/GenBank/DDBJ whole genome shotgun (WGS) entry which is preliminary data.</text>
</comment>
<feature type="binding site" evidence="14">
    <location>
        <begin position="190"/>
        <end position="197"/>
    </location>
    <ligand>
        <name>NAD(+)</name>
        <dbReference type="ChEBI" id="CHEBI:57540"/>
    </ligand>
</feature>
<evidence type="ECO:0000313" key="20">
    <source>
        <dbReference type="Proteomes" id="UP000019102"/>
    </source>
</evidence>
<evidence type="ECO:0000256" key="13">
    <source>
        <dbReference type="PIRSR" id="PIRSR000350-2"/>
    </source>
</evidence>
<dbReference type="RefSeq" id="WP_035720966.1">
    <property type="nucleotide sequence ID" value="NZ_BAVS01000001.1"/>
</dbReference>
<evidence type="ECO:0000256" key="14">
    <source>
        <dbReference type="PIRSR" id="PIRSR000350-3"/>
    </source>
</evidence>
<evidence type="ECO:0000256" key="8">
    <source>
        <dbReference type="ARBA" id="ARBA00023002"/>
    </source>
</evidence>
<feature type="binding site" evidence="14">
    <location>
        <position position="116"/>
    </location>
    <ligand>
        <name>FAD</name>
        <dbReference type="ChEBI" id="CHEBI:57692"/>
    </ligand>
</feature>
<dbReference type="STRING" id="1298598.JCM21714_217"/>
<dbReference type="FunFam" id="3.30.390.30:FF:000001">
    <property type="entry name" value="Dihydrolipoyl dehydrogenase"/>
    <property type="match status" value="1"/>
</dbReference>
<evidence type="ECO:0000256" key="9">
    <source>
        <dbReference type="ARBA" id="ARBA00023027"/>
    </source>
</evidence>
<dbReference type="PIRSF" id="PIRSF000350">
    <property type="entry name" value="Mercury_reductase_MerA"/>
    <property type="match status" value="1"/>
</dbReference>
<comment type="catalytic activity">
    <reaction evidence="12 16">
        <text>N(6)-[(R)-dihydrolipoyl]-L-lysyl-[protein] + NAD(+) = N(6)-[(R)-lipoyl]-L-lysyl-[protein] + NADH + H(+)</text>
        <dbReference type="Rhea" id="RHEA:15045"/>
        <dbReference type="Rhea" id="RHEA-COMP:10474"/>
        <dbReference type="Rhea" id="RHEA-COMP:10475"/>
        <dbReference type="ChEBI" id="CHEBI:15378"/>
        <dbReference type="ChEBI" id="CHEBI:57540"/>
        <dbReference type="ChEBI" id="CHEBI:57945"/>
        <dbReference type="ChEBI" id="CHEBI:83099"/>
        <dbReference type="ChEBI" id="CHEBI:83100"/>
        <dbReference type="EC" id="1.8.1.4"/>
    </reaction>
</comment>
<evidence type="ECO:0000256" key="7">
    <source>
        <dbReference type="ARBA" id="ARBA00022827"/>
    </source>
</evidence>
<feature type="domain" description="Pyridine nucleotide-disulphide oxidoreductase dimerisation" evidence="17">
    <location>
        <begin position="357"/>
        <end position="466"/>
    </location>
</feature>
<accession>W4VDI2</accession>
<dbReference type="PANTHER" id="PTHR22912:SF217">
    <property type="entry name" value="DIHYDROLIPOYL DEHYDROGENASE"/>
    <property type="match status" value="1"/>
</dbReference>
<feature type="binding site" evidence="14">
    <location>
        <position position="52"/>
    </location>
    <ligand>
        <name>FAD</name>
        <dbReference type="ChEBI" id="CHEBI:57692"/>
    </ligand>
</feature>
<evidence type="ECO:0000256" key="15">
    <source>
        <dbReference type="PIRSR" id="PIRSR000350-4"/>
    </source>
</evidence>
<feature type="active site" description="Proton acceptor" evidence="13">
    <location>
        <position position="455"/>
    </location>
</feature>
<keyword evidence="10" id="KW-1015">Disulfide bond</keyword>
<feature type="binding site" evidence="14">
    <location>
        <position position="213"/>
    </location>
    <ligand>
        <name>NAD(+)</name>
        <dbReference type="ChEBI" id="CHEBI:57540"/>
    </ligand>
</feature>
<keyword evidence="7 14" id="KW-0274">FAD</keyword>
<evidence type="ECO:0000256" key="1">
    <source>
        <dbReference type="ARBA" id="ARBA00004496"/>
    </source>
</evidence>
<dbReference type="eggNOG" id="COG1249">
    <property type="taxonomic scope" value="Bacteria"/>
</dbReference>
<keyword evidence="14" id="KW-0547">Nucleotide-binding</keyword>
<dbReference type="GO" id="GO:0004148">
    <property type="term" value="F:dihydrolipoyl dehydrogenase (NADH) activity"/>
    <property type="evidence" value="ECO:0007669"/>
    <property type="project" value="UniProtKB-EC"/>
</dbReference>
<keyword evidence="9 14" id="KW-0520">NAD</keyword>
<dbReference type="GO" id="GO:0050660">
    <property type="term" value="F:flavin adenine dinucleotide binding"/>
    <property type="evidence" value="ECO:0007669"/>
    <property type="project" value="InterPro"/>
</dbReference>
<evidence type="ECO:0000256" key="12">
    <source>
        <dbReference type="ARBA" id="ARBA00049187"/>
    </source>
</evidence>
<dbReference type="Gene3D" id="3.30.390.30">
    <property type="match status" value="1"/>
</dbReference>
<dbReference type="SUPFAM" id="SSF55424">
    <property type="entry name" value="FAD/NAD-linked reductases, dimerisation (C-terminal) domain"/>
    <property type="match status" value="1"/>
</dbReference>
<comment type="cofactor">
    <cofactor evidence="14 16">
        <name>FAD</name>
        <dbReference type="ChEBI" id="CHEBI:57692"/>
    </cofactor>
    <text evidence="14 16">Binds 1 FAD per subunit.</text>
</comment>
<dbReference type="InterPro" id="IPR004099">
    <property type="entry name" value="Pyr_nucl-diS_OxRdtase_dimer"/>
</dbReference>
<comment type="miscellaneous">
    <text evidence="16">The active site is a redox-active disulfide bond.</text>
</comment>
<dbReference type="GO" id="GO:0005737">
    <property type="term" value="C:cytoplasm"/>
    <property type="evidence" value="ECO:0007669"/>
    <property type="project" value="UniProtKB-SubCell"/>
</dbReference>
<comment type="subcellular location">
    <subcellularLocation>
        <location evidence="1">Cytoplasm</location>
    </subcellularLocation>
</comment>
<dbReference type="EC" id="1.8.1.4" evidence="3 16"/>
<dbReference type="AlphaFoldDB" id="W4VDI2"/>
<feature type="binding site" evidence="14">
    <location>
        <position position="281"/>
    </location>
    <ligand>
        <name>NAD(+)</name>
        <dbReference type="ChEBI" id="CHEBI:57540"/>
    </ligand>
</feature>
<proteinExistence type="inferred from homology"/>
<dbReference type="InterPro" id="IPR036188">
    <property type="entry name" value="FAD/NAD-bd_sf"/>
</dbReference>
<dbReference type="InterPro" id="IPR012999">
    <property type="entry name" value="Pyr_OxRdtase_I_AS"/>
</dbReference>
<evidence type="ECO:0000256" key="3">
    <source>
        <dbReference type="ARBA" id="ARBA00012608"/>
    </source>
</evidence>
<dbReference type="InterPro" id="IPR050151">
    <property type="entry name" value="Class-I_Pyr_Nuc-Dis_Oxidored"/>
</dbReference>
<dbReference type="SUPFAM" id="SSF51905">
    <property type="entry name" value="FAD/NAD(P)-binding domain"/>
    <property type="match status" value="1"/>
</dbReference>
<evidence type="ECO:0000256" key="2">
    <source>
        <dbReference type="ARBA" id="ARBA00007532"/>
    </source>
</evidence>
<evidence type="ECO:0000256" key="10">
    <source>
        <dbReference type="ARBA" id="ARBA00023157"/>
    </source>
</evidence>
<name>W4VDI2_9BACI</name>
<dbReference type="EMBL" id="BAVS01000001">
    <property type="protein sequence ID" value="GAE91272.1"/>
    <property type="molecule type" value="Genomic_DNA"/>
</dbReference>
<evidence type="ECO:0000256" key="5">
    <source>
        <dbReference type="ARBA" id="ARBA00022490"/>
    </source>
</evidence>